<organism evidence="1 2">
    <name type="scientific">Chaetomium tenue</name>
    <dbReference type="NCBI Taxonomy" id="1854479"/>
    <lineage>
        <taxon>Eukaryota</taxon>
        <taxon>Fungi</taxon>
        <taxon>Dikarya</taxon>
        <taxon>Ascomycota</taxon>
        <taxon>Pezizomycotina</taxon>
        <taxon>Sordariomycetes</taxon>
        <taxon>Sordariomycetidae</taxon>
        <taxon>Sordariales</taxon>
        <taxon>Chaetomiaceae</taxon>
        <taxon>Chaetomium</taxon>
    </lineage>
</organism>
<evidence type="ECO:0000313" key="2">
    <source>
        <dbReference type="Proteomes" id="UP000724584"/>
    </source>
</evidence>
<keyword evidence="2" id="KW-1185">Reference proteome</keyword>
<dbReference type="EMBL" id="JAGIZQ010000005">
    <property type="protein sequence ID" value="KAH6628227.1"/>
    <property type="molecule type" value="Genomic_DNA"/>
</dbReference>
<reference evidence="1 2" key="1">
    <citation type="journal article" date="2021" name="Nat. Commun.">
        <title>Genetic determinants of endophytism in the Arabidopsis root mycobiome.</title>
        <authorList>
            <person name="Mesny F."/>
            <person name="Miyauchi S."/>
            <person name="Thiergart T."/>
            <person name="Pickel B."/>
            <person name="Atanasova L."/>
            <person name="Karlsson M."/>
            <person name="Huettel B."/>
            <person name="Barry K.W."/>
            <person name="Haridas S."/>
            <person name="Chen C."/>
            <person name="Bauer D."/>
            <person name="Andreopoulos W."/>
            <person name="Pangilinan J."/>
            <person name="LaButti K."/>
            <person name="Riley R."/>
            <person name="Lipzen A."/>
            <person name="Clum A."/>
            <person name="Drula E."/>
            <person name="Henrissat B."/>
            <person name="Kohler A."/>
            <person name="Grigoriev I.V."/>
            <person name="Martin F.M."/>
            <person name="Hacquard S."/>
        </authorList>
    </citation>
    <scope>NUCLEOTIDE SEQUENCE [LARGE SCALE GENOMIC DNA]</scope>
    <source>
        <strain evidence="1 2">MPI-SDFR-AT-0079</strain>
    </source>
</reference>
<accession>A0ACB7P2S4</accession>
<dbReference type="Proteomes" id="UP000724584">
    <property type="component" value="Unassembled WGS sequence"/>
</dbReference>
<comment type="caution">
    <text evidence="1">The sequence shown here is derived from an EMBL/GenBank/DDBJ whole genome shotgun (WGS) entry which is preliminary data.</text>
</comment>
<name>A0ACB7P2S4_9PEZI</name>
<evidence type="ECO:0000313" key="1">
    <source>
        <dbReference type="EMBL" id="KAH6628227.1"/>
    </source>
</evidence>
<proteinExistence type="predicted"/>
<gene>
    <name evidence="1" type="ORF">F5144DRAFT_299842</name>
</gene>
<protein>
    <submittedName>
        <fullName evidence="1">Uncharacterized protein</fullName>
    </submittedName>
</protein>
<sequence>MRLVFAAALLAGATVAATAIPGQMNEAPAVDLSKRQCGCDCVSPKFIRPSSLLMFFPLCCAILSFTVIHRTTRSAEEIVLVAATLWLAPTASLAVVLVDGGLKLVGAMFLCPFRRRRVCLLLLVEWSGFQECRG</sequence>